<sequence>MTDMRDTSESMTHAYNVRTAGTLRSVAVRAADGVRRGYDVSRRGFDAARRRVLATRLAIADARDAAA</sequence>
<dbReference type="AlphaFoldDB" id="U3A9J7"/>
<evidence type="ECO:0000313" key="2">
    <source>
        <dbReference type="Proteomes" id="UP000016986"/>
    </source>
</evidence>
<accession>U3A9J7</accession>
<keyword evidence="2" id="KW-1185">Reference proteome</keyword>
<name>U3A9J7_9EURY</name>
<organism evidence="1 2">
    <name type="scientific">Halarchaeum acidiphilum MH1-52-1</name>
    <dbReference type="NCBI Taxonomy" id="1261545"/>
    <lineage>
        <taxon>Archaea</taxon>
        <taxon>Methanobacteriati</taxon>
        <taxon>Methanobacteriota</taxon>
        <taxon>Stenosarchaea group</taxon>
        <taxon>Halobacteria</taxon>
        <taxon>Halobacteriales</taxon>
        <taxon>Halobacteriaceae</taxon>
    </lineage>
</organism>
<protein>
    <submittedName>
        <fullName evidence="1">Uncharacterized protein</fullName>
    </submittedName>
</protein>
<dbReference type="EMBL" id="BATA01000002">
    <property type="protein sequence ID" value="GAD51433.1"/>
    <property type="molecule type" value="Genomic_DNA"/>
</dbReference>
<reference evidence="1 2" key="1">
    <citation type="submission" date="2013-09" db="EMBL/GenBank/DDBJ databases">
        <title>Whole genome sequencing of Halarchaeum acidiphilum strain MH1-52-1.</title>
        <authorList>
            <person name="Shimane Y."/>
            <person name="Minegishi H."/>
            <person name="Nishi S."/>
            <person name="Echigo A."/>
            <person name="Shuto A."/>
            <person name="Konishi M."/>
            <person name="Ito T."/>
            <person name="Ohkuma M."/>
            <person name="Ohta Y."/>
            <person name="Nagano Y."/>
            <person name="Tsubouchi T."/>
            <person name="Mori K."/>
            <person name="Usui K."/>
            <person name="Kamekura M."/>
            <person name="Usami R."/>
            <person name="Takaki Y."/>
            <person name="Hatada Y."/>
        </authorList>
    </citation>
    <scope>NUCLEOTIDE SEQUENCE [LARGE SCALE GENOMIC DNA]</scope>
    <source>
        <strain evidence="1 2">JCM 16109</strain>
    </source>
</reference>
<comment type="caution">
    <text evidence="1">The sequence shown here is derived from an EMBL/GenBank/DDBJ whole genome shotgun (WGS) entry which is preliminary data.</text>
</comment>
<dbReference type="Proteomes" id="UP000016986">
    <property type="component" value="Unassembled WGS sequence"/>
</dbReference>
<gene>
    <name evidence="1" type="ORF">MBEHAL_0193</name>
</gene>
<evidence type="ECO:0000313" key="1">
    <source>
        <dbReference type="EMBL" id="GAD51433.1"/>
    </source>
</evidence>
<proteinExistence type="predicted"/>